<sequence>MQIPKTIITARLARAPKWIKLAFWPMSHHGFTPSQYFLSPSTWVLCLPSMECRTTHWPAYFTLYYSLVQLCIWCRLPLACKSCVLENNLYCFYM</sequence>
<reference evidence="1 2" key="1">
    <citation type="journal article" date="2008" name="Science">
        <title>The Physcomitrella genome reveals evolutionary insights into the conquest of land by plants.</title>
        <authorList>
            <person name="Rensing S."/>
            <person name="Lang D."/>
            <person name="Zimmer A."/>
            <person name="Terry A."/>
            <person name="Salamov A."/>
            <person name="Shapiro H."/>
            <person name="Nishiyama T."/>
            <person name="Perroud P.-F."/>
            <person name="Lindquist E."/>
            <person name="Kamisugi Y."/>
            <person name="Tanahashi T."/>
            <person name="Sakakibara K."/>
            <person name="Fujita T."/>
            <person name="Oishi K."/>
            <person name="Shin-I T."/>
            <person name="Kuroki Y."/>
            <person name="Toyoda A."/>
            <person name="Suzuki Y."/>
            <person name="Hashimoto A."/>
            <person name="Yamaguchi K."/>
            <person name="Sugano A."/>
            <person name="Kohara Y."/>
            <person name="Fujiyama A."/>
            <person name="Anterola A."/>
            <person name="Aoki S."/>
            <person name="Ashton N."/>
            <person name="Barbazuk W.B."/>
            <person name="Barker E."/>
            <person name="Bennetzen J."/>
            <person name="Bezanilla M."/>
            <person name="Blankenship R."/>
            <person name="Cho S.H."/>
            <person name="Dutcher S."/>
            <person name="Estelle M."/>
            <person name="Fawcett J.A."/>
            <person name="Gundlach H."/>
            <person name="Hanada K."/>
            <person name="Heyl A."/>
            <person name="Hicks K.A."/>
            <person name="Hugh J."/>
            <person name="Lohr M."/>
            <person name="Mayer K."/>
            <person name="Melkozernov A."/>
            <person name="Murata T."/>
            <person name="Nelson D."/>
            <person name="Pils B."/>
            <person name="Prigge M."/>
            <person name="Reiss B."/>
            <person name="Renner T."/>
            <person name="Rombauts S."/>
            <person name="Rushton P."/>
            <person name="Sanderfoot A."/>
            <person name="Schween G."/>
            <person name="Shiu S.-H."/>
            <person name="Stueber K."/>
            <person name="Theodoulou F.L."/>
            <person name="Tu H."/>
            <person name="Van de Peer Y."/>
            <person name="Verrier P.J."/>
            <person name="Waters E."/>
            <person name="Wood A."/>
            <person name="Yang L."/>
            <person name="Cove D."/>
            <person name="Cuming A."/>
            <person name="Hasebe M."/>
            <person name="Lucas S."/>
            <person name="Mishler D.B."/>
            <person name="Reski R."/>
            <person name="Grigoriev I."/>
            <person name="Quatrano R.S."/>
            <person name="Boore J.L."/>
        </authorList>
    </citation>
    <scope>NUCLEOTIDE SEQUENCE [LARGE SCALE GENOMIC DNA]</scope>
    <source>
        <strain evidence="1 2">cv. Gransden 2004</strain>
    </source>
</reference>
<dbReference type="EnsemblPlants" id="Pp3c15_6940V3.4">
    <property type="protein sequence ID" value="PAC:32929755.CDS.1"/>
    <property type="gene ID" value="Pp3c15_6940"/>
</dbReference>
<name>A0A7I3Z715_PHYPA</name>
<evidence type="ECO:0000313" key="2">
    <source>
        <dbReference type="Proteomes" id="UP000006727"/>
    </source>
</evidence>
<dbReference type="Proteomes" id="UP000006727">
    <property type="component" value="Chromosome 15"/>
</dbReference>
<organism evidence="1 2">
    <name type="scientific">Physcomitrium patens</name>
    <name type="common">Spreading-leaved earth moss</name>
    <name type="synonym">Physcomitrella patens</name>
    <dbReference type="NCBI Taxonomy" id="3218"/>
    <lineage>
        <taxon>Eukaryota</taxon>
        <taxon>Viridiplantae</taxon>
        <taxon>Streptophyta</taxon>
        <taxon>Embryophyta</taxon>
        <taxon>Bryophyta</taxon>
        <taxon>Bryophytina</taxon>
        <taxon>Bryopsida</taxon>
        <taxon>Funariidae</taxon>
        <taxon>Funariales</taxon>
        <taxon>Funariaceae</taxon>
        <taxon>Physcomitrium</taxon>
    </lineage>
</organism>
<protein>
    <submittedName>
        <fullName evidence="1">Uncharacterized protein</fullName>
    </submittedName>
</protein>
<accession>A0A7I3Z715</accession>
<proteinExistence type="predicted"/>
<dbReference type="AlphaFoldDB" id="A0A7I3Z715"/>
<reference evidence="1 2" key="2">
    <citation type="journal article" date="2018" name="Plant J.">
        <title>The Physcomitrella patens chromosome-scale assembly reveals moss genome structure and evolution.</title>
        <authorList>
            <person name="Lang D."/>
            <person name="Ullrich K.K."/>
            <person name="Murat F."/>
            <person name="Fuchs J."/>
            <person name="Jenkins J."/>
            <person name="Haas F.B."/>
            <person name="Piednoel M."/>
            <person name="Gundlach H."/>
            <person name="Van Bel M."/>
            <person name="Meyberg R."/>
            <person name="Vives C."/>
            <person name="Morata J."/>
            <person name="Symeonidi A."/>
            <person name="Hiss M."/>
            <person name="Muchero W."/>
            <person name="Kamisugi Y."/>
            <person name="Saleh O."/>
            <person name="Blanc G."/>
            <person name="Decker E.L."/>
            <person name="van Gessel N."/>
            <person name="Grimwood J."/>
            <person name="Hayes R.D."/>
            <person name="Graham S.W."/>
            <person name="Gunter L.E."/>
            <person name="McDaniel S.F."/>
            <person name="Hoernstein S.N.W."/>
            <person name="Larsson A."/>
            <person name="Li F.W."/>
            <person name="Perroud P.F."/>
            <person name="Phillips J."/>
            <person name="Ranjan P."/>
            <person name="Rokshar D.S."/>
            <person name="Rothfels C.J."/>
            <person name="Schneider L."/>
            <person name="Shu S."/>
            <person name="Stevenson D.W."/>
            <person name="Thummler F."/>
            <person name="Tillich M."/>
            <person name="Villarreal Aguilar J.C."/>
            <person name="Widiez T."/>
            <person name="Wong G.K."/>
            <person name="Wymore A."/>
            <person name="Zhang Y."/>
            <person name="Zimmer A.D."/>
            <person name="Quatrano R.S."/>
            <person name="Mayer K.F.X."/>
            <person name="Goodstein D."/>
            <person name="Casacuberta J.M."/>
            <person name="Vandepoele K."/>
            <person name="Reski R."/>
            <person name="Cuming A.C."/>
            <person name="Tuskan G.A."/>
            <person name="Maumus F."/>
            <person name="Salse J."/>
            <person name="Schmutz J."/>
            <person name="Rensing S.A."/>
        </authorList>
    </citation>
    <scope>NUCLEOTIDE SEQUENCE [LARGE SCALE GENOMIC DNA]</scope>
    <source>
        <strain evidence="1 2">cv. Gransden 2004</strain>
    </source>
</reference>
<evidence type="ECO:0000313" key="1">
    <source>
        <dbReference type="EnsemblPlants" id="PAC:32929755.CDS.1"/>
    </source>
</evidence>
<keyword evidence="2" id="KW-1185">Reference proteome</keyword>
<dbReference type="EMBL" id="ABEU02000015">
    <property type="status" value="NOT_ANNOTATED_CDS"/>
    <property type="molecule type" value="Genomic_DNA"/>
</dbReference>
<reference evidence="1" key="3">
    <citation type="submission" date="2020-12" db="UniProtKB">
        <authorList>
            <consortium name="EnsemblPlants"/>
        </authorList>
    </citation>
    <scope>IDENTIFICATION</scope>
</reference>
<dbReference type="Gramene" id="Pp3c15_6940V3.4">
    <property type="protein sequence ID" value="PAC:32929755.CDS.1"/>
    <property type="gene ID" value="Pp3c15_6940"/>
</dbReference>